<dbReference type="InterPro" id="IPR009288">
    <property type="entry name" value="AIG2-like_dom"/>
</dbReference>
<evidence type="ECO:0000313" key="4">
    <source>
        <dbReference type="EMBL" id="GJM60956.1"/>
    </source>
</evidence>
<evidence type="ECO:0000259" key="3">
    <source>
        <dbReference type="Pfam" id="PF06094"/>
    </source>
</evidence>
<gene>
    <name evidence="4" type="ORF">PEDI_15080</name>
</gene>
<dbReference type="PANTHER" id="PTHR31544">
    <property type="entry name" value="AIG2-LIKE PROTEIN D"/>
    <property type="match status" value="1"/>
</dbReference>
<organism evidence="4 5">
    <name type="scientific">Persicobacter diffluens</name>
    <dbReference type="NCBI Taxonomy" id="981"/>
    <lineage>
        <taxon>Bacteria</taxon>
        <taxon>Pseudomonadati</taxon>
        <taxon>Bacteroidota</taxon>
        <taxon>Cytophagia</taxon>
        <taxon>Cytophagales</taxon>
        <taxon>Persicobacteraceae</taxon>
        <taxon>Persicobacter</taxon>
    </lineage>
</organism>
<dbReference type="SUPFAM" id="SSF110857">
    <property type="entry name" value="Gamma-glutamyl cyclotransferase-like"/>
    <property type="match status" value="1"/>
</dbReference>
<keyword evidence="1" id="KW-0808">Transferase</keyword>
<dbReference type="AlphaFoldDB" id="A0AAN5AL00"/>
<dbReference type="InterPro" id="IPR013024">
    <property type="entry name" value="GGCT-like"/>
</dbReference>
<proteinExistence type="predicted"/>
<keyword evidence="5" id="KW-1185">Reference proteome</keyword>
<dbReference type="Gene3D" id="3.10.490.10">
    <property type="entry name" value="Gamma-glutamyl cyclotransferase-like"/>
    <property type="match status" value="1"/>
</dbReference>
<comment type="caution">
    <text evidence="4">The sequence shown here is derived from an EMBL/GenBank/DDBJ whole genome shotgun (WGS) entry which is preliminary data.</text>
</comment>
<reference evidence="4 5" key="1">
    <citation type="submission" date="2021-12" db="EMBL/GenBank/DDBJ databases">
        <title>Genome sequencing of bacteria with rrn-lacking chromosome and rrn-plasmid.</title>
        <authorList>
            <person name="Anda M."/>
            <person name="Iwasaki W."/>
        </authorList>
    </citation>
    <scope>NUCLEOTIDE SEQUENCE [LARGE SCALE GENOMIC DNA]</scope>
    <source>
        <strain evidence="4 5">NBRC 15940</strain>
    </source>
</reference>
<dbReference type="InterPro" id="IPR045038">
    <property type="entry name" value="AIG2-like"/>
</dbReference>
<dbReference type="Pfam" id="PF06094">
    <property type="entry name" value="GGACT"/>
    <property type="match status" value="1"/>
</dbReference>
<dbReference type="GO" id="GO:0016740">
    <property type="term" value="F:transferase activity"/>
    <property type="evidence" value="ECO:0007669"/>
    <property type="project" value="UniProtKB-KW"/>
</dbReference>
<name>A0AAN5AL00_9BACT</name>
<dbReference type="PANTHER" id="PTHR31544:SF2">
    <property type="entry name" value="AIG2-LIKE PROTEIN D"/>
    <property type="match status" value="1"/>
</dbReference>
<dbReference type="InterPro" id="IPR036568">
    <property type="entry name" value="GGCT-like_sf"/>
</dbReference>
<dbReference type="RefSeq" id="WP_338236597.1">
    <property type="nucleotide sequence ID" value="NZ_BQKE01000001.1"/>
</dbReference>
<evidence type="ECO:0000313" key="5">
    <source>
        <dbReference type="Proteomes" id="UP001310022"/>
    </source>
</evidence>
<protein>
    <recommendedName>
        <fullName evidence="2">Putative gamma-glutamylcyclotransferase</fullName>
    </recommendedName>
</protein>
<evidence type="ECO:0000256" key="1">
    <source>
        <dbReference type="ARBA" id="ARBA00022679"/>
    </source>
</evidence>
<dbReference type="Proteomes" id="UP001310022">
    <property type="component" value="Unassembled WGS sequence"/>
</dbReference>
<dbReference type="EMBL" id="BQKE01000001">
    <property type="protein sequence ID" value="GJM60956.1"/>
    <property type="molecule type" value="Genomic_DNA"/>
</dbReference>
<feature type="domain" description="Gamma-glutamylcyclotransferase AIG2-like" evidence="3">
    <location>
        <begin position="5"/>
        <end position="101"/>
    </location>
</feature>
<dbReference type="CDD" id="cd06661">
    <property type="entry name" value="GGCT_like"/>
    <property type="match status" value="1"/>
</dbReference>
<evidence type="ECO:0000256" key="2">
    <source>
        <dbReference type="ARBA" id="ARBA00030602"/>
    </source>
</evidence>
<sequence>MQYCLFIYGTLMDLEIHEILFGKTFPIKPAVLEDYMICHHDDFDYFFLRPAPGAKTQGGYVEIGEQELRKIDLWEGREEYERTTVKIQTKHGVQFAQAYIGLMDGKPLPEKYIGKYSKRTRKMQQLDLMEWRKEQKKIQP</sequence>
<accession>A0AAN5AL00</accession>